<evidence type="ECO:0000256" key="1">
    <source>
        <dbReference type="SAM" id="Phobius"/>
    </source>
</evidence>
<dbReference type="EMBL" id="BPRE01000013">
    <property type="protein sequence ID" value="GJE77301.1"/>
    <property type="molecule type" value="Genomic_DNA"/>
</dbReference>
<reference evidence="2" key="1">
    <citation type="journal article" date="2021" name="Front. Microbiol.">
        <title>Comprehensive Comparative Genomics and Phenotyping of Methylobacterium Species.</title>
        <authorList>
            <person name="Alessa O."/>
            <person name="Ogura Y."/>
            <person name="Fujitani Y."/>
            <person name="Takami H."/>
            <person name="Hayashi T."/>
            <person name="Sahin N."/>
            <person name="Tani A."/>
        </authorList>
    </citation>
    <scope>NUCLEOTIDE SEQUENCE</scope>
    <source>
        <strain evidence="2">DSM 14458</strain>
    </source>
</reference>
<gene>
    <name evidence="2" type="ORF">BGCPKDLD_3904</name>
</gene>
<evidence type="ECO:0000313" key="3">
    <source>
        <dbReference type="Proteomes" id="UP001055093"/>
    </source>
</evidence>
<protein>
    <recommendedName>
        <fullName evidence="4">Holin of 3TMs, for gene-transfer release</fullName>
    </recommendedName>
</protein>
<proteinExistence type="predicted"/>
<organism evidence="2 3">
    <name type="scientific">Methylorubrum suomiense</name>
    <dbReference type="NCBI Taxonomy" id="144191"/>
    <lineage>
        <taxon>Bacteria</taxon>
        <taxon>Pseudomonadati</taxon>
        <taxon>Pseudomonadota</taxon>
        <taxon>Alphaproteobacteria</taxon>
        <taxon>Hyphomicrobiales</taxon>
        <taxon>Methylobacteriaceae</taxon>
        <taxon>Methylorubrum</taxon>
    </lineage>
</organism>
<accession>A0ABQ4UYN6</accession>
<reference evidence="2" key="2">
    <citation type="submission" date="2021-08" db="EMBL/GenBank/DDBJ databases">
        <authorList>
            <person name="Tani A."/>
            <person name="Ola A."/>
            <person name="Ogura Y."/>
            <person name="Katsura K."/>
            <person name="Hayashi T."/>
        </authorList>
    </citation>
    <scope>NUCLEOTIDE SEQUENCE</scope>
    <source>
        <strain evidence="2">DSM 14458</strain>
    </source>
</reference>
<name>A0ABQ4UYN6_9HYPH</name>
<feature type="transmembrane region" description="Helical" evidence="1">
    <location>
        <begin position="86"/>
        <end position="119"/>
    </location>
</feature>
<keyword evidence="3" id="KW-1185">Reference proteome</keyword>
<evidence type="ECO:0008006" key="4">
    <source>
        <dbReference type="Google" id="ProtNLM"/>
    </source>
</evidence>
<sequence>MAAGIIGSIAASLLPDIMPTIGKILDRVIPDPVEAQKVQIQIAQAMADRERALADMLAKQNEQQAAINLAEAQNPSFWTSGWRPAVAWVCVFGFAYSFVLAPMVAWGAAILGTALGVAFPSPPTLDNGSLLALLTGLLGLSGLKTAERIGGVDPNVGTKAVKR</sequence>
<evidence type="ECO:0000313" key="2">
    <source>
        <dbReference type="EMBL" id="GJE77301.1"/>
    </source>
</evidence>
<keyword evidence="1" id="KW-1133">Transmembrane helix</keyword>
<dbReference type="InterPro" id="IPR021497">
    <property type="entry name" value="GTA_holin_3TM"/>
</dbReference>
<dbReference type="Pfam" id="PF11351">
    <property type="entry name" value="GTA_holin_3TM"/>
    <property type="match status" value="1"/>
</dbReference>
<keyword evidence="1" id="KW-0812">Transmembrane</keyword>
<dbReference type="RefSeq" id="WP_238308418.1">
    <property type="nucleotide sequence ID" value="NZ_BPRE01000013.1"/>
</dbReference>
<comment type="caution">
    <text evidence="2">The sequence shown here is derived from an EMBL/GenBank/DDBJ whole genome shotgun (WGS) entry which is preliminary data.</text>
</comment>
<dbReference type="Proteomes" id="UP001055093">
    <property type="component" value="Unassembled WGS sequence"/>
</dbReference>
<keyword evidence="1" id="KW-0472">Membrane</keyword>
<feature type="transmembrane region" description="Helical" evidence="1">
    <location>
        <begin position="125"/>
        <end position="143"/>
    </location>
</feature>